<dbReference type="PROSITE" id="PS50110">
    <property type="entry name" value="RESPONSE_REGULATORY"/>
    <property type="match status" value="1"/>
</dbReference>
<evidence type="ECO:0000256" key="4">
    <source>
        <dbReference type="PROSITE-ProRule" id="PRU00169"/>
    </source>
</evidence>
<comment type="caution">
    <text evidence="6">The sequence shown here is derived from an EMBL/GenBank/DDBJ whole genome shotgun (WGS) entry which is preliminary data.</text>
</comment>
<evidence type="ECO:0000256" key="3">
    <source>
        <dbReference type="ARBA" id="ARBA00023163"/>
    </source>
</evidence>
<keyword evidence="2" id="KW-0238">DNA-binding</keyword>
<keyword evidence="4" id="KW-0597">Phosphoprotein</keyword>
<evidence type="ECO:0000313" key="6">
    <source>
        <dbReference type="EMBL" id="PLC52513.1"/>
    </source>
</evidence>
<protein>
    <recommendedName>
        <fullName evidence="5">Response regulatory domain-containing protein</fullName>
    </recommendedName>
</protein>
<dbReference type="InterPro" id="IPR011006">
    <property type="entry name" value="CheY-like_superfamily"/>
</dbReference>
<name>A0A2N4UBX7_9BURK</name>
<dbReference type="Proteomes" id="UP000234328">
    <property type="component" value="Unassembled WGS sequence"/>
</dbReference>
<evidence type="ECO:0000256" key="1">
    <source>
        <dbReference type="ARBA" id="ARBA00023015"/>
    </source>
</evidence>
<evidence type="ECO:0000256" key="2">
    <source>
        <dbReference type="ARBA" id="ARBA00023125"/>
    </source>
</evidence>
<evidence type="ECO:0000259" key="5">
    <source>
        <dbReference type="PROSITE" id="PS50110"/>
    </source>
</evidence>
<feature type="domain" description="Response regulatory" evidence="5">
    <location>
        <begin position="2"/>
        <end position="110"/>
    </location>
</feature>
<reference evidence="6 7" key="1">
    <citation type="submission" date="2017-10" db="EMBL/GenBank/DDBJ databases">
        <title>Two draft genome sequences of Pusillimonas sp. strains isolated from a nitrate- and radionuclide-contaminated groundwater in Russia.</title>
        <authorList>
            <person name="Grouzdev D.S."/>
            <person name="Tourova T.P."/>
            <person name="Goeva M.A."/>
            <person name="Babich T.L."/>
            <person name="Sokolova D.S."/>
            <person name="Abdullin R."/>
            <person name="Poltaraus A.B."/>
            <person name="Toshchakov S.V."/>
            <person name="Nazina T.N."/>
        </authorList>
    </citation>
    <scope>NUCLEOTIDE SEQUENCE [LARGE SCALE GENOMIC DNA]</scope>
    <source>
        <strain evidence="6 7">JR1/69-2-13</strain>
    </source>
</reference>
<dbReference type="Gene3D" id="3.40.50.2300">
    <property type="match status" value="1"/>
</dbReference>
<dbReference type="PANTHER" id="PTHR48111:SF67">
    <property type="entry name" value="TRANSCRIPTIONAL REGULATORY PROTEIN TCTD"/>
    <property type="match status" value="1"/>
</dbReference>
<dbReference type="Pfam" id="PF00072">
    <property type="entry name" value="Response_reg"/>
    <property type="match status" value="1"/>
</dbReference>
<feature type="modified residue" description="4-aspartylphosphate" evidence="4">
    <location>
        <position position="51"/>
    </location>
</feature>
<dbReference type="GO" id="GO:0000976">
    <property type="term" value="F:transcription cis-regulatory region binding"/>
    <property type="evidence" value="ECO:0007669"/>
    <property type="project" value="TreeGrafter"/>
</dbReference>
<dbReference type="SUPFAM" id="SSF52172">
    <property type="entry name" value="CheY-like"/>
    <property type="match status" value="1"/>
</dbReference>
<dbReference type="GO" id="GO:0032993">
    <property type="term" value="C:protein-DNA complex"/>
    <property type="evidence" value="ECO:0007669"/>
    <property type="project" value="TreeGrafter"/>
</dbReference>
<dbReference type="AlphaFoldDB" id="A0A2N4UBX7"/>
<proteinExistence type="predicted"/>
<sequence>MRILIAEDDSILADGLSRSLRYDGYAVNVVADGSSADSALQLQSFDLLTSDPDSPVMSGLAILRQLRQRHTPLPFLILPASDTLNRCGGPGYERQRRAYPLCVHDAFLPI</sequence>
<dbReference type="GO" id="GO:0006355">
    <property type="term" value="P:regulation of DNA-templated transcription"/>
    <property type="evidence" value="ECO:0007669"/>
    <property type="project" value="TreeGrafter"/>
</dbReference>
<keyword evidence="3" id="KW-0804">Transcription</keyword>
<dbReference type="GO" id="GO:0005829">
    <property type="term" value="C:cytosol"/>
    <property type="evidence" value="ECO:0007669"/>
    <property type="project" value="TreeGrafter"/>
</dbReference>
<keyword evidence="7" id="KW-1185">Reference proteome</keyword>
<dbReference type="InterPro" id="IPR001789">
    <property type="entry name" value="Sig_transdc_resp-reg_receiver"/>
</dbReference>
<dbReference type="SMART" id="SM00448">
    <property type="entry name" value="REC"/>
    <property type="match status" value="1"/>
</dbReference>
<dbReference type="EMBL" id="PDNV01000012">
    <property type="protein sequence ID" value="PLC52513.1"/>
    <property type="molecule type" value="Genomic_DNA"/>
</dbReference>
<evidence type="ECO:0000313" key="7">
    <source>
        <dbReference type="Proteomes" id="UP000234328"/>
    </source>
</evidence>
<dbReference type="OrthoDB" id="9801101at2"/>
<dbReference type="PANTHER" id="PTHR48111">
    <property type="entry name" value="REGULATOR OF RPOS"/>
    <property type="match status" value="1"/>
</dbReference>
<dbReference type="InterPro" id="IPR039420">
    <property type="entry name" value="WalR-like"/>
</dbReference>
<keyword evidence="1" id="KW-0805">Transcription regulation</keyword>
<gene>
    <name evidence="6" type="ORF">CR155_17105</name>
</gene>
<organism evidence="6 7">
    <name type="scientific">Pollutimonas nitritireducens</name>
    <dbReference type="NCBI Taxonomy" id="2045209"/>
    <lineage>
        <taxon>Bacteria</taxon>
        <taxon>Pseudomonadati</taxon>
        <taxon>Pseudomonadota</taxon>
        <taxon>Betaproteobacteria</taxon>
        <taxon>Burkholderiales</taxon>
        <taxon>Alcaligenaceae</taxon>
        <taxon>Pollutimonas</taxon>
    </lineage>
</organism>
<accession>A0A2N4UBX7</accession>
<dbReference type="GO" id="GO:0000156">
    <property type="term" value="F:phosphorelay response regulator activity"/>
    <property type="evidence" value="ECO:0007669"/>
    <property type="project" value="TreeGrafter"/>
</dbReference>